<dbReference type="RefSeq" id="WP_164128760.1">
    <property type="nucleotide sequence ID" value="NZ_JAAGOX010000011.1"/>
</dbReference>
<evidence type="ECO:0000256" key="1">
    <source>
        <dbReference type="SAM" id="SignalP"/>
    </source>
</evidence>
<organism evidence="2">
    <name type="scientific">Ruegeria sp. PrR005</name>
    <dbReference type="NCBI Taxonomy" id="2706882"/>
    <lineage>
        <taxon>Bacteria</taxon>
        <taxon>Pseudomonadati</taxon>
        <taxon>Pseudomonadota</taxon>
        <taxon>Alphaproteobacteria</taxon>
        <taxon>Rhodobacterales</taxon>
        <taxon>Roseobacteraceae</taxon>
        <taxon>Ruegeria</taxon>
    </lineage>
</organism>
<reference evidence="2" key="1">
    <citation type="submission" date="2020-02" db="EMBL/GenBank/DDBJ databases">
        <title>Delineation of the pyrene-degrading pathway in Roseobacter clade bacteria by genomic analysis.</title>
        <authorList>
            <person name="Zhou H."/>
            <person name="Wang H."/>
        </authorList>
    </citation>
    <scope>NUCLEOTIDE SEQUENCE</scope>
    <source>
        <strain evidence="2">PrR005</strain>
    </source>
</reference>
<gene>
    <name evidence="2" type="ORF">G0P99_07485</name>
</gene>
<feature type="chain" id="PRO_5025447596" evidence="1">
    <location>
        <begin position="26"/>
        <end position="334"/>
    </location>
</feature>
<dbReference type="AlphaFoldDB" id="A0A6B2NSF4"/>
<comment type="caution">
    <text evidence="2">The sequence shown here is derived from an EMBL/GenBank/DDBJ whole genome shotgun (WGS) entry which is preliminary data.</text>
</comment>
<dbReference type="Pfam" id="PF06282">
    <property type="entry name" value="DUF1036"/>
    <property type="match status" value="1"/>
</dbReference>
<feature type="signal peptide" evidence="1">
    <location>
        <begin position="1"/>
        <end position="25"/>
    </location>
</feature>
<accession>A0A6B2NSF4</accession>
<sequence length="334" mass="36988">MKPNSIFPRLSFLTLLLSTPTLALAGLEICNDSTATQSVALGYKKDADWVSEGWYIFEPGQCLTVLTGDLKNRYYYVTATADGWTFDHEDIAFCVSPQAFDITGDTDCQARGYVTNLFRKIDTGKTAKDFRYNIGPYTRPETPAAAPPGTYGEPYSNAGTFQECAIGDGGSYCSFYADGFLIYVYDQPETPAHLMDVMRGLAPGAPISVEGDMTAIYDSSAELIARSVTTRPWTEADSLLDAMQGDWQSLDDPAETLEITGAERVTRYNGDYITAEAISIQDWCEDFPTGARYLALREIETGETACYGIEMPEGDRIELIYVPRGNLLRYRRVQ</sequence>
<dbReference type="EMBL" id="JAAGOX010000011">
    <property type="protein sequence ID" value="NDW44795.1"/>
    <property type="molecule type" value="Genomic_DNA"/>
</dbReference>
<proteinExistence type="predicted"/>
<protein>
    <submittedName>
        <fullName evidence="2">DUF1036 domain-containing protein</fullName>
    </submittedName>
</protein>
<dbReference type="InterPro" id="IPR009380">
    <property type="entry name" value="DUF1036"/>
</dbReference>
<name>A0A6B2NSF4_9RHOB</name>
<evidence type="ECO:0000313" key="2">
    <source>
        <dbReference type="EMBL" id="NDW44795.1"/>
    </source>
</evidence>
<keyword evidence="1" id="KW-0732">Signal</keyword>